<keyword evidence="4" id="KW-0808">Transferase</keyword>
<dbReference type="PIRSF" id="PIRSF000390">
    <property type="entry name" value="PLP_StrS"/>
    <property type="match status" value="1"/>
</dbReference>
<sequence>MTEQIPFLSVGSTYTELQPELDAAIQRVLQSGWYLLGGELKAFEDEYAQFTESQHCVGVANGLEALVLALKAVGVEPGQEVLVPANTYIATWLAVSYVGATPVPVEPVPGTWNLDPGRLEEALTPKTVAVLPVHLFGQPADLDPILGWAKAHGLKVVEDAAQAHGARYRNRRIGAHADAVAWSFYPGKNLGCFGDGGAVTTDDAGVADRIRVLRNYGSRQKYYNEVKGHNSRLDEIQAAVLRVKLRHLDAWNARRKALAARYFSGLQGLPGLGLPGLQAGAEHAWHLFVVDHPRRDELQTCLAAEGIQTLVHYPIPPHLSEAYASDGSWKAFPITEAAAESHLSLPIGPHLTESEVDRVVSVIRDWCHGTG</sequence>
<dbReference type="InterPro" id="IPR015424">
    <property type="entry name" value="PyrdxlP-dep_Trfase"/>
</dbReference>
<gene>
    <name evidence="4" type="ORF">GETHPA_21910</name>
</gene>
<dbReference type="InterPro" id="IPR015421">
    <property type="entry name" value="PyrdxlP-dep_Trfase_major"/>
</dbReference>
<evidence type="ECO:0000256" key="3">
    <source>
        <dbReference type="RuleBase" id="RU004508"/>
    </source>
</evidence>
<dbReference type="GO" id="GO:0008483">
    <property type="term" value="F:transaminase activity"/>
    <property type="evidence" value="ECO:0007669"/>
    <property type="project" value="UniProtKB-KW"/>
</dbReference>
<dbReference type="SUPFAM" id="SSF53383">
    <property type="entry name" value="PLP-dependent transferases"/>
    <property type="match status" value="1"/>
</dbReference>
<dbReference type="PANTHER" id="PTHR30244:SF36">
    <property type="entry name" value="3-OXO-GLUCOSE-6-PHOSPHATE:GLUTAMATE AMINOTRANSFERASE"/>
    <property type="match status" value="1"/>
</dbReference>
<protein>
    <submittedName>
        <fullName evidence="4">Aminotransferase</fullName>
    </submittedName>
</protein>
<dbReference type="Proteomes" id="UP001165089">
    <property type="component" value="Unassembled WGS sequence"/>
</dbReference>
<organism evidence="4 5">
    <name type="scientific">Geothrix rubra</name>
    <dbReference type="NCBI Taxonomy" id="2927977"/>
    <lineage>
        <taxon>Bacteria</taxon>
        <taxon>Pseudomonadati</taxon>
        <taxon>Acidobacteriota</taxon>
        <taxon>Holophagae</taxon>
        <taxon>Holophagales</taxon>
        <taxon>Holophagaceae</taxon>
        <taxon>Geothrix</taxon>
    </lineage>
</organism>
<accession>A0ABQ5Q7L3</accession>
<evidence type="ECO:0000256" key="2">
    <source>
        <dbReference type="ARBA" id="ARBA00037999"/>
    </source>
</evidence>
<evidence type="ECO:0000313" key="4">
    <source>
        <dbReference type="EMBL" id="GLH70658.1"/>
    </source>
</evidence>
<keyword evidence="5" id="KW-1185">Reference proteome</keyword>
<keyword evidence="4" id="KW-0032">Aminotransferase</keyword>
<dbReference type="InterPro" id="IPR000653">
    <property type="entry name" value="DegT/StrS_aminotransferase"/>
</dbReference>
<dbReference type="InterPro" id="IPR015422">
    <property type="entry name" value="PyrdxlP-dep_Trfase_small"/>
</dbReference>
<dbReference type="RefSeq" id="WP_285726096.1">
    <property type="nucleotide sequence ID" value="NZ_BSDD01000004.1"/>
</dbReference>
<dbReference type="EMBL" id="BSDD01000004">
    <property type="protein sequence ID" value="GLH70658.1"/>
    <property type="molecule type" value="Genomic_DNA"/>
</dbReference>
<dbReference type="CDD" id="cd00616">
    <property type="entry name" value="AHBA_syn"/>
    <property type="match status" value="1"/>
</dbReference>
<dbReference type="PANTHER" id="PTHR30244">
    <property type="entry name" value="TRANSAMINASE"/>
    <property type="match status" value="1"/>
</dbReference>
<dbReference type="Pfam" id="PF01041">
    <property type="entry name" value="DegT_DnrJ_EryC1"/>
    <property type="match status" value="1"/>
</dbReference>
<proteinExistence type="inferred from homology"/>
<reference evidence="4 5" key="1">
    <citation type="journal article" date="2023" name="Antonie Van Leeuwenhoek">
        <title>Mesoterricola silvestris gen. nov., sp. nov., Mesoterricola sediminis sp. nov., Geothrix oryzae sp. nov., Geothrix edaphica sp. nov., Geothrix rubra sp. nov., and Geothrix limicola sp. nov., six novel members of Acidobacteriota isolated from soils.</title>
        <authorList>
            <person name="Itoh H."/>
            <person name="Sugisawa Y."/>
            <person name="Mise K."/>
            <person name="Xu Z."/>
            <person name="Kuniyasu M."/>
            <person name="Ushijima N."/>
            <person name="Kawano K."/>
            <person name="Kobayashi E."/>
            <person name="Shiratori Y."/>
            <person name="Masuda Y."/>
            <person name="Senoo K."/>
        </authorList>
    </citation>
    <scope>NUCLEOTIDE SEQUENCE [LARGE SCALE GENOMIC DNA]</scope>
    <source>
        <strain evidence="4 5">Red803</strain>
    </source>
</reference>
<keyword evidence="1 3" id="KW-0663">Pyridoxal phosphate</keyword>
<dbReference type="Gene3D" id="3.90.1150.10">
    <property type="entry name" value="Aspartate Aminotransferase, domain 1"/>
    <property type="match status" value="1"/>
</dbReference>
<dbReference type="Gene3D" id="3.40.640.10">
    <property type="entry name" value="Type I PLP-dependent aspartate aminotransferase-like (Major domain)"/>
    <property type="match status" value="1"/>
</dbReference>
<comment type="caution">
    <text evidence="4">The sequence shown here is derived from an EMBL/GenBank/DDBJ whole genome shotgun (WGS) entry which is preliminary data.</text>
</comment>
<name>A0ABQ5Q7L3_9BACT</name>
<evidence type="ECO:0000313" key="5">
    <source>
        <dbReference type="Proteomes" id="UP001165089"/>
    </source>
</evidence>
<evidence type="ECO:0000256" key="1">
    <source>
        <dbReference type="ARBA" id="ARBA00022898"/>
    </source>
</evidence>
<comment type="similarity">
    <text evidence="2 3">Belongs to the DegT/DnrJ/EryC1 family.</text>
</comment>